<feature type="compositionally biased region" description="Basic residues" evidence="1">
    <location>
        <begin position="78"/>
        <end position="88"/>
    </location>
</feature>
<gene>
    <name evidence="2" type="ORF">R3W88_014947</name>
</gene>
<feature type="region of interest" description="Disordered" evidence="1">
    <location>
        <begin position="78"/>
        <end position="100"/>
    </location>
</feature>
<dbReference type="EMBL" id="JAWPEI010000009">
    <property type="protein sequence ID" value="KAK4716609.1"/>
    <property type="molecule type" value="Genomic_DNA"/>
</dbReference>
<dbReference type="Proteomes" id="UP001311915">
    <property type="component" value="Unassembled WGS sequence"/>
</dbReference>
<protein>
    <submittedName>
        <fullName evidence="2">Uncharacterized protein</fullName>
    </submittedName>
</protein>
<accession>A0AAV9KTE9</accession>
<comment type="caution">
    <text evidence="2">The sequence shown here is derived from an EMBL/GenBank/DDBJ whole genome shotgun (WGS) entry which is preliminary data.</text>
</comment>
<name>A0AAV9KTE9_9SOLN</name>
<evidence type="ECO:0000313" key="3">
    <source>
        <dbReference type="Proteomes" id="UP001311915"/>
    </source>
</evidence>
<dbReference type="AlphaFoldDB" id="A0AAV9KTE9"/>
<proteinExistence type="predicted"/>
<evidence type="ECO:0000256" key="1">
    <source>
        <dbReference type="SAM" id="MobiDB-lite"/>
    </source>
</evidence>
<evidence type="ECO:0000313" key="2">
    <source>
        <dbReference type="EMBL" id="KAK4716609.1"/>
    </source>
</evidence>
<organism evidence="2 3">
    <name type="scientific">Solanum pinnatisectum</name>
    <name type="common">tansyleaf nightshade</name>
    <dbReference type="NCBI Taxonomy" id="50273"/>
    <lineage>
        <taxon>Eukaryota</taxon>
        <taxon>Viridiplantae</taxon>
        <taxon>Streptophyta</taxon>
        <taxon>Embryophyta</taxon>
        <taxon>Tracheophyta</taxon>
        <taxon>Spermatophyta</taxon>
        <taxon>Magnoliopsida</taxon>
        <taxon>eudicotyledons</taxon>
        <taxon>Gunneridae</taxon>
        <taxon>Pentapetalae</taxon>
        <taxon>asterids</taxon>
        <taxon>lamiids</taxon>
        <taxon>Solanales</taxon>
        <taxon>Solanaceae</taxon>
        <taxon>Solanoideae</taxon>
        <taxon>Solaneae</taxon>
        <taxon>Solanum</taxon>
    </lineage>
</organism>
<reference evidence="2 3" key="1">
    <citation type="submission" date="2023-10" db="EMBL/GenBank/DDBJ databases">
        <title>Genome-Wide Identification Analysis in wild type Solanum Pinnatisectum Reveals Some Genes Defensing Phytophthora Infestans.</title>
        <authorList>
            <person name="Sun C."/>
        </authorList>
    </citation>
    <scope>NUCLEOTIDE SEQUENCE [LARGE SCALE GENOMIC DNA]</scope>
    <source>
        <strain evidence="2">LQN</strain>
        <tissue evidence="2">Leaf</tissue>
    </source>
</reference>
<keyword evidence="3" id="KW-1185">Reference proteome</keyword>
<sequence length="113" mass="13582">MASSSLSLNAPQIFTDENYQIWFVRIKPYFEIYVICEVVMEFNLSLQIIKKFRLKHFQKNLLHNTVSSHVFLKNKIKRRKRKKKKFCKFKNNGKNPASTTKAKIEEEHFFQPQ</sequence>